<protein>
    <submittedName>
        <fullName evidence="3">Uncharacterized protein</fullName>
    </submittedName>
</protein>
<evidence type="ECO:0000313" key="5">
    <source>
        <dbReference type="Proteomes" id="UP000829354"/>
    </source>
</evidence>
<dbReference type="EMBL" id="CP092624">
    <property type="protein sequence ID" value="UMM36445.1"/>
    <property type="molecule type" value="Genomic_DNA"/>
</dbReference>
<gene>
    <name evidence="2" type="ORF">L3Y34_008768</name>
    <name evidence="3" type="ORF">L5515_008607</name>
</gene>
<dbReference type="EMBL" id="CP090895">
    <property type="protein sequence ID" value="ULT90667.1"/>
    <property type="molecule type" value="Genomic_DNA"/>
</dbReference>
<evidence type="ECO:0000313" key="2">
    <source>
        <dbReference type="EMBL" id="ULT90667.1"/>
    </source>
</evidence>
<dbReference type="Proteomes" id="UP000829354">
    <property type="component" value="Chromosome V"/>
</dbReference>
<keyword evidence="5" id="KW-1185">Reference proteome</keyword>
<evidence type="ECO:0000256" key="1">
    <source>
        <dbReference type="SAM" id="SignalP"/>
    </source>
</evidence>
<keyword evidence="1" id="KW-0732">Signal</keyword>
<evidence type="ECO:0000313" key="3">
    <source>
        <dbReference type="EMBL" id="UMM36445.1"/>
    </source>
</evidence>
<accession>A0AAE9F1H3</accession>
<sequence>MNFKSVLFFFFIVGYVTSCDDFCAEDCFAEGCIDSYCDAGLGCVCLACDYYDDPLALDAVRRMKKDIIKRKLTTPKQ</sequence>
<feature type="signal peptide" evidence="1">
    <location>
        <begin position="1"/>
        <end position="18"/>
    </location>
</feature>
<feature type="chain" id="PRO_5044707213" evidence="1">
    <location>
        <begin position="19"/>
        <end position="77"/>
    </location>
</feature>
<reference evidence="3 5" key="2">
    <citation type="submission" date="2022-04" db="EMBL/GenBank/DDBJ databases">
        <title>Chromosome-level reference genomes for two strains of Caenorhabditis briggsae: an improved platform for comparative genomics.</title>
        <authorList>
            <person name="Stevens L."/>
            <person name="Andersen E."/>
        </authorList>
    </citation>
    <scope>NUCLEOTIDE SEQUENCE [LARGE SCALE GENOMIC DNA]</scope>
    <source>
        <strain evidence="3">VX34</strain>
        <tissue evidence="3">Whole-organism</tissue>
    </source>
</reference>
<reference evidence="2 4" key="1">
    <citation type="submission" date="2022-02" db="EMBL/GenBank/DDBJ databases">
        <title>Chromosome-level reference genomes for two strains of Caenorhabditis briggsae: an improved platform for comparative genomics.</title>
        <authorList>
            <person name="Stevens L."/>
            <person name="Andersen E.C."/>
        </authorList>
    </citation>
    <scope>NUCLEOTIDE SEQUENCE [LARGE SCALE GENOMIC DNA]</scope>
    <source>
        <strain evidence="2">QX1410_ONT</strain>
        <tissue evidence="2">Whole-organism</tissue>
    </source>
</reference>
<proteinExistence type="predicted"/>
<dbReference type="AlphaFoldDB" id="A0AAE9F1H3"/>
<name>A0AAE9F1H3_CAEBR</name>
<dbReference type="Proteomes" id="UP000827892">
    <property type="component" value="Chromosome V"/>
</dbReference>
<organism evidence="3 5">
    <name type="scientific">Caenorhabditis briggsae</name>
    <dbReference type="NCBI Taxonomy" id="6238"/>
    <lineage>
        <taxon>Eukaryota</taxon>
        <taxon>Metazoa</taxon>
        <taxon>Ecdysozoa</taxon>
        <taxon>Nematoda</taxon>
        <taxon>Chromadorea</taxon>
        <taxon>Rhabditida</taxon>
        <taxon>Rhabditina</taxon>
        <taxon>Rhabditomorpha</taxon>
        <taxon>Rhabditoidea</taxon>
        <taxon>Rhabditidae</taxon>
        <taxon>Peloderinae</taxon>
        <taxon>Caenorhabditis</taxon>
    </lineage>
</organism>
<evidence type="ECO:0000313" key="4">
    <source>
        <dbReference type="Proteomes" id="UP000827892"/>
    </source>
</evidence>